<keyword evidence="3" id="KW-0732">Signal</keyword>
<comment type="subcellular location">
    <subcellularLocation>
        <location evidence="1">Periplasm</location>
    </subcellularLocation>
</comment>
<evidence type="ECO:0000256" key="1">
    <source>
        <dbReference type="ARBA" id="ARBA00004418"/>
    </source>
</evidence>
<reference evidence="6" key="1">
    <citation type="journal article" date="2016" name="Genome Announc.">
        <title>Draft genome sequences of fungus Aspergillus calidoustus.</title>
        <authorList>
            <person name="Horn F."/>
            <person name="Linde J."/>
            <person name="Mattern D.J."/>
            <person name="Walther G."/>
            <person name="Guthke R."/>
            <person name="Scherlach K."/>
            <person name="Martin K."/>
            <person name="Brakhage A.A."/>
            <person name="Petzke L."/>
            <person name="Valiante V."/>
        </authorList>
    </citation>
    <scope>NUCLEOTIDE SEQUENCE [LARGE SCALE GENOMIC DNA]</scope>
    <source>
        <strain evidence="6">SF006504</strain>
    </source>
</reference>
<evidence type="ECO:0000313" key="6">
    <source>
        <dbReference type="Proteomes" id="UP000054771"/>
    </source>
</evidence>
<evidence type="ECO:0000256" key="3">
    <source>
        <dbReference type="ARBA" id="ARBA00022729"/>
    </source>
</evidence>
<sequence length="323" mass="34474">MPEKPTLRIGYVPEHYLAPLHLSLRSPTYTSPAFPYTLEPVPFPSGTGHMITSLRAGEIDLAIGLTEGWVAGIAGKSAPTTESEAGYKIVGHWVDTPLRWAIVTGRDRSDLKGVDDLRGGKVGVSRLGSGSHVMSFVLADEQKWEGVGGGLEPVILGPFGSLKEGVTGTSAGQTSEQGKADFFMWEHFTTKPSFTGEAAPLKKIGEIFTPWPSWMVVASTSAFPNPESDDRLDKLFALLDEGIKAFQGDHEGVVKMLGTGEFGCHYSAEDGAEWIRDVRFSEGTRGVSGDVLGGVVDVLKGAGVIGEGVDRDEAVKRVTGISR</sequence>
<dbReference type="AlphaFoldDB" id="A0A0U5GN14"/>
<dbReference type="PANTHER" id="PTHR30024:SF47">
    <property type="entry name" value="TAURINE-BINDING PERIPLASMIC PROTEIN"/>
    <property type="match status" value="1"/>
</dbReference>
<organism evidence="5 6">
    <name type="scientific">Aspergillus calidoustus</name>
    <dbReference type="NCBI Taxonomy" id="454130"/>
    <lineage>
        <taxon>Eukaryota</taxon>
        <taxon>Fungi</taxon>
        <taxon>Dikarya</taxon>
        <taxon>Ascomycota</taxon>
        <taxon>Pezizomycotina</taxon>
        <taxon>Eurotiomycetes</taxon>
        <taxon>Eurotiomycetidae</taxon>
        <taxon>Eurotiales</taxon>
        <taxon>Aspergillaceae</taxon>
        <taxon>Aspergillus</taxon>
        <taxon>Aspergillus subgen. Nidulantes</taxon>
    </lineage>
</organism>
<dbReference type="OMA" id="HFNLPWH"/>
<dbReference type="Gene3D" id="3.40.190.10">
    <property type="entry name" value="Periplasmic binding protein-like II"/>
    <property type="match status" value="2"/>
</dbReference>
<dbReference type="EMBL" id="CDMC01000002">
    <property type="protein sequence ID" value="CEN60254.1"/>
    <property type="molecule type" value="Genomic_DNA"/>
</dbReference>
<dbReference type="OrthoDB" id="1363at2759"/>
<feature type="domain" description="Ca3427-like PBP 2" evidence="4">
    <location>
        <begin position="100"/>
        <end position="207"/>
    </location>
</feature>
<accession>A0A0U5GN14</accession>
<name>A0A0U5GN14_ASPCI</name>
<dbReference type="Pfam" id="PF22384">
    <property type="entry name" value="PBP2_Ca3427_like"/>
    <property type="match status" value="1"/>
</dbReference>
<dbReference type="InterPro" id="IPR054364">
    <property type="entry name" value="Ca3427-like_PBP2"/>
</dbReference>
<gene>
    <name evidence="5" type="ORF">ASPCAL02695</name>
</gene>
<dbReference type="SUPFAM" id="SSF53850">
    <property type="entry name" value="Periplasmic binding protein-like II"/>
    <property type="match status" value="1"/>
</dbReference>
<keyword evidence="6" id="KW-1185">Reference proteome</keyword>
<dbReference type="STRING" id="454130.A0A0U5GN14"/>
<dbReference type="Proteomes" id="UP000054771">
    <property type="component" value="Unassembled WGS sequence"/>
</dbReference>
<evidence type="ECO:0000256" key="2">
    <source>
        <dbReference type="ARBA" id="ARBA00010742"/>
    </source>
</evidence>
<evidence type="ECO:0000259" key="4">
    <source>
        <dbReference type="Pfam" id="PF22384"/>
    </source>
</evidence>
<proteinExistence type="inferred from homology"/>
<protein>
    <recommendedName>
        <fullName evidence="4">Ca3427-like PBP 2 domain-containing protein</fullName>
    </recommendedName>
</protein>
<dbReference type="PANTHER" id="PTHR30024">
    <property type="entry name" value="ALIPHATIC SULFONATES-BINDING PROTEIN-RELATED"/>
    <property type="match status" value="1"/>
</dbReference>
<evidence type="ECO:0000313" key="5">
    <source>
        <dbReference type="EMBL" id="CEN60254.1"/>
    </source>
</evidence>
<comment type="similarity">
    <text evidence="2">Belongs to the bacterial solute-binding protein SsuA/TauA family.</text>
</comment>
<dbReference type="GO" id="GO:0042597">
    <property type="term" value="C:periplasmic space"/>
    <property type="evidence" value="ECO:0007669"/>
    <property type="project" value="UniProtKB-SubCell"/>
</dbReference>